<evidence type="ECO:0000313" key="2">
    <source>
        <dbReference type="EMBL" id="BDT76530.1"/>
    </source>
</evidence>
<dbReference type="SUPFAM" id="SSF56281">
    <property type="entry name" value="Metallo-hydrolase/oxidoreductase"/>
    <property type="match status" value="1"/>
</dbReference>
<dbReference type="Proteomes" id="UP001211097">
    <property type="component" value="Chromosome"/>
</dbReference>
<organism evidence="2">
    <name type="scientific">Polynucleobacter yangtzensis</name>
    <dbReference type="NCBI Taxonomy" id="1743159"/>
    <lineage>
        <taxon>Bacteria</taxon>
        <taxon>Pseudomonadati</taxon>
        <taxon>Pseudomonadota</taxon>
        <taxon>Betaproteobacteria</taxon>
        <taxon>Burkholderiales</taxon>
        <taxon>Burkholderiaceae</taxon>
        <taxon>Polynucleobacter</taxon>
    </lineage>
</organism>
<proteinExistence type="predicted"/>
<dbReference type="Gene3D" id="3.60.15.10">
    <property type="entry name" value="Ribonuclease Z/Hydroxyacylglutathione hydrolase-like"/>
    <property type="match status" value="1"/>
</dbReference>
<dbReference type="EMBL" id="AP026973">
    <property type="protein sequence ID" value="BDT76530.1"/>
    <property type="molecule type" value="Genomic_DNA"/>
</dbReference>
<dbReference type="InterPro" id="IPR001279">
    <property type="entry name" value="Metallo-B-lactamas"/>
</dbReference>
<sequence>MIRHKKPLFIFFAFLLLFGAAFAIQKYLYKSNRDNTIILSQDATTDATKVNQITYAHQENFRLLIPNFNYTDKQEDIHVLQFRKGNSQESYNVMIDAAFTDQANEKLISWLKSRGISQIDEIFITHPHQDHYGGLWALINNNFPVKKIWMNIPNKEICDKEIPWGCNYKEIVDLTNLIKSKGIILESLILEDVNQKKILFQDAHNKLELLYASSPINPSLGPMDINDLSMIMKLTTNGFSYLFTGDLNKPLSEYLALNELDLSSDFLKAPHHGTEGVATNEFLDKVGASYAIVPSPQKLWCSDRSKRYREYFSDHKTKTFISGFHGDIIIHHFENHKPIFDVQNPNPSICKQ</sequence>
<protein>
    <recommendedName>
        <fullName evidence="1">Metallo-beta-lactamase domain-containing protein</fullName>
    </recommendedName>
</protein>
<dbReference type="InterPro" id="IPR052159">
    <property type="entry name" value="Competence_DNA_uptake"/>
</dbReference>
<reference evidence="2" key="1">
    <citation type="submission" date="2022-11" db="EMBL/GenBank/DDBJ databases">
        <title>Complete Genome Sequences of three Polynucleobacter sp. Subcluster PnecC Strains KF022, KF023, and KF032 Isolated from a Shallow Eutrophic Lake in Japan.</title>
        <authorList>
            <person name="Ogata Y."/>
            <person name="Watanabe K."/>
            <person name="Takemine S."/>
            <person name="Shindo C."/>
            <person name="Kurokawa R."/>
            <person name="Suda W."/>
        </authorList>
    </citation>
    <scope>NUCLEOTIDE SEQUENCE</scope>
    <source>
        <strain evidence="2">KF023</strain>
    </source>
</reference>
<dbReference type="InterPro" id="IPR036866">
    <property type="entry name" value="RibonucZ/Hydroxyglut_hydro"/>
</dbReference>
<dbReference type="PANTHER" id="PTHR30619">
    <property type="entry name" value="DNA INTERNALIZATION/COMPETENCE PROTEIN COMEC/REC2"/>
    <property type="match status" value="1"/>
</dbReference>
<dbReference type="RefSeq" id="WP_281742902.1">
    <property type="nucleotide sequence ID" value="NZ_AP026973.1"/>
</dbReference>
<evidence type="ECO:0000259" key="1">
    <source>
        <dbReference type="Pfam" id="PF00753"/>
    </source>
</evidence>
<dbReference type="CDD" id="cd07731">
    <property type="entry name" value="ComA-like_MBL-fold"/>
    <property type="match status" value="1"/>
</dbReference>
<dbReference type="InterPro" id="IPR035681">
    <property type="entry name" value="ComA-like_MBL"/>
</dbReference>
<dbReference type="AlphaFoldDB" id="A0A9C7F9R7"/>
<dbReference type="KEGG" id="pyt:PKF023_03330"/>
<dbReference type="PANTHER" id="PTHR30619:SF1">
    <property type="entry name" value="RECOMBINATION PROTEIN 2"/>
    <property type="match status" value="1"/>
</dbReference>
<dbReference type="Pfam" id="PF00753">
    <property type="entry name" value="Lactamase_B"/>
    <property type="match status" value="1"/>
</dbReference>
<accession>A0A9C7F9R7</accession>
<gene>
    <name evidence="2" type="ORF">PKF023_03330</name>
</gene>
<name>A0A9C7F9R7_9BURK</name>
<feature type="domain" description="Metallo-beta-lactamase" evidence="1">
    <location>
        <begin position="89"/>
        <end position="141"/>
    </location>
</feature>